<dbReference type="AlphaFoldDB" id="D7TCP4"/>
<organism evidence="2 3">
    <name type="scientific">Vitis vinifera</name>
    <name type="common">Grape</name>
    <dbReference type="NCBI Taxonomy" id="29760"/>
    <lineage>
        <taxon>Eukaryota</taxon>
        <taxon>Viridiplantae</taxon>
        <taxon>Streptophyta</taxon>
        <taxon>Embryophyta</taxon>
        <taxon>Tracheophyta</taxon>
        <taxon>Spermatophyta</taxon>
        <taxon>Magnoliopsida</taxon>
        <taxon>eudicotyledons</taxon>
        <taxon>Gunneridae</taxon>
        <taxon>Pentapetalae</taxon>
        <taxon>rosids</taxon>
        <taxon>Vitales</taxon>
        <taxon>Vitaceae</taxon>
        <taxon>Viteae</taxon>
        <taxon>Vitis</taxon>
    </lineage>
</organism>
<keyword evidence="1" id="KW-0732">Signal</keyword>
<dbReference type="EMBL" id="FN595757">
    <property type="protein sequence ID" value="CBI28267.3"/>
    <property type="molecule type" value="Genomic_DNA"/>
</dbReference>
<evidence type="ECO:0000313" key="3">
    <source>
        <dbReference type="Proteomes" id="UP000009183"/>
    </source>
</evidence>
<feature type="signal peptide" evidence="1">
    <location>
        <begin position="1"/>
        <end position="25"/>
    </location>
</feature>
<evidence type="ECO:0000313" key="2">
    <source>
        <dbReference type="EMBL" id="CBI28267.3"/>
    </source>
</evidence>
<proteinExistence type="predicted"/>
<reference evidence="3" key="1">
    <citation type="journal article" date="2007" name="Nature">
        <title>The grapevine genome sequence suggests ancestral hexaploidization in major angiosperm phyla.</title>
        <authorList>
            <consortium name="The French-Italian Public Consortium for Grapevine Genome Characterization."/>
            <person name="Jaillon O."/>
            <person name="Aury J.-M."/>
            <person name="Noel B."/>
            <person name="Policriti A."/>
            <person name="Clepet C."/>
            <person name="Casagrande A."/>
            <person name="Choisne N."/>
            <person name="Aubourg S."/>
            <person name="Vitulo N."/>
            <person name="Jubin C."/>
            <person name="Vezzi A."/>
            <person name="Legeai F."/>
            <person name="Hugueney P."/>
            <person name="Dasilva C."/>
            <person name="Horner D."/>
            <person name="Mica E."/>
            <person name="Jublot D."/>
            <person name="Poulain J."/>
            <person name="Bruyere C."/>
            <person name="Billault A."/>
            <person name="Segurens B."/>
            <person name="Gouyvenoux M."/>
            <person name="Ugarte E."/>
            <person name="Cattonaro F."/>
            <person name="Anthouard V."/>
            <person name="Vico V."/>
            <person name="Del Fabbro C."/>
            <person name="Alaux M."/>
            <person name="Di Gaspero G."/>
            <person name="Dumas V."/>
            <person name="Felice N."/>
            <person name="Paillard S."/>
            <person name="Juman I."/>
            <person name="Moroldo M."/>
            <person name="Scalabrin S."/>
            <person name="Canaguier A."/>
            <person name="Le Clainche I."/>
            <person name="Malacrida G."/>
            <person name="Durand E."/>
            <person name="Pesole G."/>
            <person name="Laucou V."/>
            <person name="Chatelet P."/>
            <person name="Merdinoglu D."/>
            <person name="Delledonne M."/>
            <person name="Pezzotti M."/>
            <person name="Lecharny A."/>
            <person name="Scarpelli C."/>
            <person name="Artiguenave F."/>
            <person name="Pe M.E."/>
            <person name="Valle G."/>
            <person name="Morgante M."/>
            <person name="Caboche M."/>
            <person name="Adam-Blondon A.-F."/>
            <person name="Weissenbach J."/>
            <person name="Quetier F."/>
            <person name="Wincker P."/>
        </authorList>
    </citation>
    <scope>NUCLEOTIDE SEQUENCE [LARGE SCALE GENOMIC DNA]</scope>
    <source>
        <strain evidence="3">cv. Pinot noir / PN40024</strain>
    </source>
</reference>
<evidence type="ECO:0000256" key="1">
    <source>
        <dbReference type="SAM" id="SignalP"/>
    </source>
</evidence>
<name>D7TCP4_VITVI</name>
<gene>
    <name evidence="2" type="ordered locus">VIT_06s0080g01130</name>
</gene>
<dbReference type="PaxDb" id="29760-VIT_06s0080g01130.t01"/>
<feature type="chain" id="PRO_5003105967" evidence="1">
    <location>
        <begin position="26"/>
        <end position="63"/>
    </location>
</feature>
<dbReference type="InParanoid" id="D7TCP4"/>
<protein>
    <submittedName>
        <fullName evidence="2">Uncharacterized protein</fullName>
    </submittedName>
</protein>
<accession>D7TCP4</accession>
<sequence>MFSCTKLEISCFLLLLYFLGNQIEGYGFSLNAFNLSMNTVFYNYVLKRFGLNIRSLLLPWKHK</sequence>
<dbReference type="HOGENOM" id="CLU_2890393_0_0_1"/>
<dbReference type="Proteomes" id="UP000009183">
    <property type="component" value="Chromosome 6"/>
</dbReference>
<keyword evidence="3" id="KW-1185">Reference proteome</keyword>